<evidence type="ECO:0000256" key="2">
    <source>
        <dbReference type="SAM" id="SignalP"/>
    </source>
</evidence>
<dbReference type="CDD" id="cd07012">
    <property type="entry name" value="PBP2_Bug_TTT"/>
    <property type="match status" value="1"/>
</dbReference>
<keyword evidence="4" id="KW-1185">Reference proteome</keyword>
<dbReference type="PANTHER" id="PTHR42928">
    <property type="entry name" value="TRICARBOXYLATE-BINDING PROTEIN"/>
    <property type="match status" value="1"/>
</dbReference>
<accession>A0A6S7DIC2</accession>
<dbReference type="EMBL" id="CADILG010000023">
    <property type="protein sequence ID" value="CAB3880385.1"/>
    <property type="molecule type" value="Genomic_DNA"/>
</dbReference>
<dbReference type="AlphaFoldDB" id="A0A6S7DIC2"/>
<feature type="chain" id="PRO_5028802081" description="LacI family transcriptional regulator" evidence="2">
    <location>
        <begin position="33"/>
        <end position="332"/>
    </location>
</feature>
<dbReference type="InterPro" id="IPR042100">
    <property type="entry name" value="Bug_dom1"/>
</dbReference>
<dbReference type="Gene3D" id="3.40.190.150">
    <property type="entry name" value="Bordetella uptake gene, domain 1"/>
    <property type="match status" value="1"/>
</dbReference>
<dbReference type="PANTHER" id="PTHR42928:SF5">
    <property type="entry name" value="BLR1237 PROTEIN"/>
    <property type="match status" value="1"/>
</dbReference>
<organism evidence="3 4">
    <name type="scientific">Achromobacter anxifer</name>
    <dbReference type="NCBI Taxonomy" id="1287737"/>
    <lineage>
        <taxon>Bacteria</taxon>
        <taxon>Pseudomonadati</taxon>
        <taxon>Pseudomonadota</taxon>
        <taxon>Betaproteobacteria</taxon>
        <taxon>Burkholderiales</taxon>
        <taxon>Alcaligenaceae</taxon>
        <taxon>Achromobacter</taxon>
    </lineage>
</organism>
<dbReference type="InterPro" id="IPR005064">
    <property type="entry name" value="BUG"/>
</dbReference>
<keyword evidence="2" id="KW-0732">Signal</keyword>
<evidence type="ECO:0000313" key="4">
    <source>
        <dbReference type="Proteomes" id="UP000494117"/>
    </source>
</evidence>
<evidence type="ECO:0008006" key="5">
    <source>
        <dbReference type="Google" id="ProtNLM"/>
    </source>
</evidence>
<evidence type="ECO:0000313" key="3">
    <source>
        <dbReference type="EMBL" id="CAB3880385.1"/>
    </source>
</evidence>
<feature type="signal peptide" evidence="2">
    <location>
        <begin position="1"/>
        <end position="32"/>
    </location>
</feature>
<protein>
    <recommendedName>
        <fullName evidence="5">LacI family transcriptional regulator</fullName>
    </recommendedName>
</protein>
<comment type="similarity">
    <text evidence="1">Belongs to the UPF0065 (bug) family.</text>
</comment>
<evidence type="ECO:0000256" key="1">
    <source>
        <dbReference type="ARBA" id="ARBA00006987"/>
    </source>
</evidence>
<dbReference type="PIRSF" id="PIRSF017082">
    <property type="entry name" value="YflP"/>
    <property type="match status" value="1"/>
</dbReference>
<dbReference type="RefSeq" id="WP_175208013.1">
    <property type="nucleotide sequence ID" value="NZ_CADILG010000023.1"/>
</dbReference>
<name>A0A6S7DIC2_9BURK</name>
<dbReference type="Proteomes" id="UP000494117">
    <property type="component" value="Unassembled WGS sequence"/>
</dbReference>
<reference evidence="3 4" key="1">
    <citation type="submission" date="2020-04" db="EMBL/GenBank/DDBJ databases">
        <authorList>
            <person name="De Canck E."/>
        </authorList>
    </citation>
    <scope>NUCLEOTIDE SEQUENCE [LARGE SCALE GENOMIC DNA]</scope>
    <source>
        <strain evidence="3 4">LMG 26858</strain>
    </source>
</reference>
<sequence>METKHIARKRVRLIAAALALSATAALTWNANAAGYPDRPISLIVPFSPGGGTDISARLLAVALGEKFASSVVVDNRPGAGGQIAADLVARSPADGYTLLFANSGMLAINPWIYKLHSDPATAFAPVSLFSDLPFVLVVPATLPAKNVKDLVALARSQPGKHTYASSGTGGAPHLSAEIFQQATGTDLMHVPYKGGGPAMTDLMAGRVDMLFASVLETMPYVNGGKLRALAVTGATRSPAMPDVPTIDEAGVKNAQSGSWTAVLAPAGTPPAVIDKLSQAIREIAAAPAMKTKLESQGALAHGSTPGQLQALAASERERYGHIIKSRNIQTNN</sequence>
<dbReference type="SUPFAM" id="SSF53850">
    <property type="entry name" value="Periplasmic binding protein-like II"/>
    <property type="match status" value="1"/>
</dbReference>
<gene>
    <name evidence="3" type="ORF">LMG26858_03196</name>
</gene>
<dbReference type="Pfam" id="PF03401">
    <property type="entry name" value="TctC"/>
    <property type="match status" value="1"/>
</dbReference>
<dbReference type="Gene3D" id="3.40.190.10">
    <property type="entry name" value="Periplasmic binding protein-like II"/>
    <property type="match status" value="1"/>
</dbReference>
<proteinExistence type="inferred from homology"/>